<keyword evidence="1" id="KW-0472">Membrane</keyword>
<feature type="transmembrane region" description="Helical" evidence="1">
    <location>
        <begin position="6"/>
        <end position="24"/>
    </location>
</feature>
<sequence>VIDLDAATFLLQWAVGGLFFLWVTGRRREVGIGYGWTIRITFGLMAAGGLVVGVVMDPVPVREASAAAVLVATVVAMVVSVVRRRAGVAGQRGVEERRTARVAAMTGIDRDRVTFDDSVREFPPALDLVAPVLGLVGLVAAGVDAGDPALLAVARTLVGALFLGAVTSAMLLGHWYLVQPGLARGPLLELVAWTGLVWPFELLVLLWPTGMVSVLNGSIPDGYNGLLGWFWVACTVSTLALVVATRAALTERQYSAVMAATGLLYLAILTAFGMDLVARAALA</sequence>
<feature type="transmembrane region" description="Helical" evidence="1">
    <location>
        <begin position="228"/>
        <end position="249"/>
    </location>
</feature>
<accession>A0A381RUY7</accession>
<feature type="transmembrane region" description="Helical" evidence="1">
    <location>
        <begin position="190"/>
        <end position="208"/>
    </location>
</feature>
<evidence type="ECO:0000256" key="1">
    <source>
        <dbReference type="SAM" id="Phobius"/>
    </source>
</evidence>
<organism evidence="2">
    <name type="scientific">marine metagenome</name>
    <dbReference type="NCBI Taxonomy" id="408172"/>
    <lineage>
        <taxon>unclassified sequences</taxon>
        <taxon>metagenomes</taxon>
        <taxon>ecological metagenomes</taxon>
    </lineage>
</organism>
<reference evidence="2" key="1">
    <citation type="submission" date="2018-05" db="EMBL/GenBank/DDBJ databases">
        <authorList>
            <person name="Lanie J.A."/>
            <person name="Ng W.-L."/>
            <person name="Kazmierczak K.M."/>
            <person name="Andrzejewski T.M."/>
            <person name="Davidsen T.M."/>
            <person name="Wayne K.J."/>
            <person name="Tettelin H."/>
            <person name="Glass J.I."/>
            <person name="Rusch D."/>
            <person name="Podicherti R."/>
            <person name="Tsui H.-C.T."/>
            <person name="Winkler M.E."/>
        </authorList>
    </citation>
    <scope>NUCLEOTIDE SEQUENCE</scope>
</reference>
<proteinExistence type="predicted"/>
<gene>
    <name evidence="2" type="ORF">METZ01_LOCUS47642</name>
</gene>
<feature type="transmembrane region" description="Helical" evidence="1">
    <location>
        <begin position="149"/>
        <end position="178"/>
    </location>
</feature>
<protein>
    <submittedName>
        <fullName evidence="2">Uncharacterized protein</fullName>
    </submittedName>
</protein>
<feature type="non-terminal residue" evidence="2">
    <location>
        <position position="1"/>
    </location>
</feature>
<feature type="transmembrane region" description="Helical" evidence="1">
    <location>
        <begin position="62"/>
        <end position="82"/>
    </location>
</feature>
<dbReference type="EMBL" id="UINC01002266">
    <property type="protein sequence ID" value="SUZ94788.1"/>
    <property type="molecule type" value="Genomic_DNA"/>
</dbReference>
<feature type="transmembrane region" description="Helical" evidence="1">
    <location>
        <begin position="125"/>
        <end position="143"/>
    </location>
</feature>
<name>A0A381RUY7_9ZZZZ</name>
<evidence type="ECO:0000313" key="2">
    <source>
        <dbReference type="EMBL" id="SUZ94788.1"/>
    </source>
</evidence>
<keyword evidence="1" id="KW-1133">Transmembrane helix</keyword>
<feature type="transmembrane region" description="Helical" evidence="1">
    <location>
        <begin position="256"/>
        <end position="278"/>
    </location>
</feature>
<dbReference type="AlphaFoldDB" id="A0A381RUY7"/>
<keyword evidence="1" id="KW-0812">Transmembrane</keyword>
<feature type="transmembrane region" description="Helical" evidence="1">
    <location>
        <begin position="36"/>
        <end position="56"/>
    </location>
</feature>